<dbReference type="PANTHER" id="PTHR33121:SF79">
    <property type="entry name" value="CYCLIC DI-GMP PHOSPHODIESTERASE PDED-RELATED"/>
    <property type="match status" value="1"/>
</dbReference>
<evidence type="ECO:0000313" key="2">
    <source>
        <dbReference type="EMBL" id="SEH15351.1"/>
    </source>
</evidence>
<dbReference type="Pfam" id="PF01590">
    <property type="entry name" value="GAF"/>
    <property type="match status" value="1"/>
</dbReference>
<dbReference type="SMART" id="SM00065">
    <property type="entry name" value="GAF"/>
    <property type="match status" value="1"/>
</dbReference>
<reference evidence="3" key="1">
    <citation type="submission" date="2016-10" db="EMBL/GenBank/DDBJ databases">
        <authorList>
            <person name="Varghese N."/>
            <person name="Submissions S."/>
        </authorList>
    </citation>
    <scope>NUCLEOTIDE SEQUENCE [LARGE SCALE GENOMIC DNA]</scope>
    <source>
        <strain evidence="3">ATCC 35263</strain>
    </source>
</reference>
<dbReference type="SUPFAM" id="SSF55073">
    <property type="entry name" value="Nucleotide cyclase"/>
    <property type="match status" value="1"/>
</dbReference>
<dbReference type="Proteomes" id="UP000222056">
    <property type="component" value="Unassembled WGS sequence"/>
</dbReference>
<name>A0A1H6FX14_THEAL</name>
<dbReference type="InterPro" id="IPR003018">
    <property type="entry name" value="GAF"/>
</dbReference>
<dbReference type="InterPro" id="IPR000160">
    <property type="entry name" value="GGDEF_dom"/>
</dbReference>
<keyword evidence="3" id="KW-1185">Reference proteome</keyword>
<dbReference type="AlphaFoldDB" id="A0A1H6FX14"/>
<dbReference type="OrthoDB" id="9813903at2"/>
<dbReference type="EMBL" id="FNWJ01000002">
    <property type="protein sequence ID" value="SEH15351.1"/>
    <property type="molecule type" value="Genomic_DNA"/>
</dbReference>
<sequence>MSAAAVTVLARLAERTYQSFSEAAGQALQLLEETLPPGVVALGRLDDEERVYRILDVRGEAGEALGRGTVLPLPRAGPDPDPELLDALAIRSWLAVPLLASNGDMLGAVWALSGEEAAYSEEDWALVAVCARLLAAEWEGVQLRADLRRLREQLRDRDRTDHVTGLPNRQSFLEALEREWRLCKRGAVESHMVVLKIPNLADIRQRYGEAMATLMLKDVAEALQAVARKTDHTGRLDEELMGVILVGCKGHEGAEAFVSRLCSRIEHVSRERPEVPSPVFGFSPLGGIDEPGAVLEAAQADLEASSATLAAEATPGVTS</sequence>
<dbReference type="InterPro" id="IPR043128">
    <property type="entry name" value="Rev_trsase/Diguanyl_cyclase"/>
</dbReference>
<dbReference type="PROSITE" id="PS50887">
    <property type="entry name" value="GGDEF"/>
    <property type="match status" value="1"/>
</dbReference>
<evidence type="ECO:0000313" key="3">
    <source>
        <dbReference type="Proteomes" id="UP000222056"/>
    </source>
</evidence>
<dbReference type="Pfam" id="PF00990">
    <property type="entry name" value="GGDEF"/>
    <property type="match status" value="1"/>
</dbReference>
<gene>
    <name evidence="2" type="ORF">SAMN02745716_1922</name>
</gene>
<dbReference type="SUPFAM" id="SSF55781">
    <property type="entry name" value="GAF domain-like"/>
    <property type="match status" value="1"/>
</dbReference>
<dbReference type="Gene3D" id="3.30.70.270">
    <property type="match status" value="1"/>
</dbReference>
<dbReference type="RefSeq" id="WP_093118509.1">
    <property type="nucleotide sequence ID" value="NZ_FNWJ01000002.1"/>
</dbReference>
<dbReference type="SMART" id="SM00267">
    <property type="entry name" value="GGDEF"/>
    <property type="match status" value="1"/>
</dbReference>
<dbReference type="InterPro" id="IPR029016">
    <property type="entry name" value="GAF-like_dom_sf"/>
</dbReference>
<dbReference type="InterPro" id="IPR029787">
    <property type="entry name" value="Nucleotide_cyclase"/>
</dbReference>
<feature type="domain" description="GGDEF" evidence="1">
    <location>
        <begin position="188"/>
        <end position="319"/>
    </location>
</feature>
<accession>A0A1H6FX14</accession>
<proteinExistence type="predicted"/>
<dbReference type="PANTHER" id="PTHR33121">
    <property type="entry name" value="CYCLIC DI-GMP PHOSPHODIESTERASE PDEF"/>
    <property type="match status" value="1"/>
</dbReference>
<protein>
    <submittedName>
        <fullName evidence="2">Diguanylate cyclase (GGDEF) domain-containing protein</fullName>
    </submittedName>
</protein>
<dbReference type="InterPro" id="IPR050706">
    <property type="entry name" value="Cyclic-di-GMP_PDE-like"/>
</dbReference>
<dbReference type="GO" id="GO:0071111">
    <property type="term" value="F:cyclic-guanylate-specific phosphodiesterase activity"/>
    <property type="evidence" value="ECO:0007669"/>
    <property type="project" value="InterPro"/>
</dbReference>
<organism evidence="2 3">
    <name type="scientific">Thermoleophilum album</name>
    <dbReference type="NCBI Taxonomy" id="29539"/>
    <lineage>
        <taxon>Bacteria</taxon>
        <taxon>Bacillati</taxon>
        <taxon>Actinomycetota</taxon>
        <taxon>Thermoleophilia</taxon>
        <taxon>Thermoleophilales</taxon>
        <taxon>Thermoleophilaceae</taxon>
        <taxon>Thermoleophilum</taxon>
    </lineage>
</organism>
<evidence type="ECO:0000259" key="1">
    <source>
        <dbReference type="PROSITE" id="PS50887"/>
    </source>
</evidence>
<dbReference type="Gene3D" id="3.30.450.40">
    <property type="match status" value="1"/>
</dbReference>
<dbReference type="STRING" id="29539.SAMN02745716_1922"/>
<dbReference type="NCBIfam" id="TIGR00254">
    <property type="entry name" value="GGDEF"/>
    <property type="match status" value="1"/>
</dbReference>